<dbReference type="AlphaFoldDB" id="A0A381FPD8"/>
<accession>A0A381FPD8</accession>
<evidence type="ECO:0000313" key="2">
    <source>
        <dbReference type="EMBL" id="SUX48344.1"/>
    </source>
</evidence>
<feature type="signal peptide" evidence="1">
    <location>
        <begin position="1"/>
        <end position="18"/>
    </location>
</feature>
<sequence length="186" mass="22061">MIKTLCFFLFLVSTYHFAQKFNPTIEIEKRFANNNKHKVGSVYYKNGSEVKKYKDSLLEKTLQDYSFYIFSLQQKDCYTYSTKKAIAIFKSDKFFQIQYGLSFLANDLGLNQKFIDIFAQLKFKDQNELEVFVNHVAKILFQTNYYTDYKMTSSSLSKLVFESENNIITFKIKDLSIYTIDFMMKL</sequence>
<name>A0A381FPD8_9FLAO</name>
<proteinExistence type="predicted"/>
<evidence type="ECO:0008006" key="4">
    <source>
        <dbReference type="Google" id="ProtNLM"/>
    </source>
</evidence>
<organism evidence="2 3">
    <name type="scientific">Chryseobacterium indoltheticum</name>
    <dbReference type="NCBI Taxonomy" id="254"/>
    <lineage>
        <taxon>Bacteria</taxon>
        <taxon>Pseudomonadati</taxon>
        <taxon>Bacteroidota</taxon>
        <taxon>Flavobacteriia</taxon>
        <taxon>Flavobacteriales</taxon>
        <taxon>Weeksellaceae</taxon>
        <taxon>Chryseobacterium group</taxon>
        <taxon>Chryseobacterium</taxon>
    </lineage>
</organism>
<evidence type="ECO:0000313" key="3">
    <source>
        <dbReference type="Proteomes" id="UP000254282"/>
    </source>
</evidence>
<reference evidence="2 3" key="1">
    <citation type="submission" date="2018-06" db="EMBL/GenBank/DDBJ databases">
        <authorList>
            <consortium name="Pathogen Informatics"/>
            <person name="Doyle S."/>
        </authorList>
    </citation>
    <scope>NUCLEOTIDE SEQUENCE [LARGE SCALE GENOMIC DNA]</scope>
    <source>
        <strain evidence="2 3">NCTC13532</strain>
    </source>
</reference>
<gene>
    <name evidence="2" type="ORF">NCTC13532_03951</name>
</gene>
<dbReference type="EMBL" id="UFVR01000004">
    <property type="protein sequence ID" value="SUX48344.1"/>
    <property type="molecule type" value="Genomic_DNA"/>
</dbReference>
<dbReference type="Proteomes" id="UP000254282">
    <property type="component" value="Unassembled WGS sequence"/>
</dbReference>
<protein>
    <recommendedName>
        <fullName evidence="4">DUF4919 domain-containing protein</fullName>
    </recommendedName>
</protein>
<feature type="chain" id="PRO_5016763541" description="DUF4919 domain-containing protein" evidence="1">
    <location>
        <begin position="19"/>
        <end position="186"/>
    </location>
</feature>
<keyword evidence="1" id="KW-0732">Signal</keyword>
<evidence type="ECO:0000256" key="1">
    <source>
        <dbReference type="SAM" id="SignalP"/>
    </source>
</evidence>
<dbReference type="RefSeq" id="WP_115621487.1">
    <property type="nucleotide sequence ID" value="NZ_UFVR01000004.1"/>
</dbReference>